<dbReference type="InterPro" id="IPR001932">
    <property type="entry name" value="PPM-type_phosphatase-like_dom"/>
</dbReference>
<organism evidence="2 3">
    <name type="scientific">Trichlorobacter thiogenes</name>
    <dbReference type="NCBI Taxonomy" id="115783"/>
    <lineage>
        <taxon>Bacteria</taxon>
        <taxon>Pseudomonadati</taxon>
        <taxon>Thermodesulfobacteriota</taxon>
        <taxon>Desulfuromonadia</taxon>
        <taxon>Geobacterales</taxon>
        <taxon>Geobacteraceae</taxon>
        <taxon>Trichlorobacter</taxon>
    </lineage>
</organism>
<proteinExistence type="predicted"/>
<dbReference type="Gene3D" id="3.60.40.10">
    <property type="entry name" value="PPM-type phosphatase domain"/>
    <property type="match status" value="1"/>
</dbReference>
<dbReference type="AlphaFoldDB" id="A0A1T4NXV4"/>
<dbReference type="PANTHER" id="PTHR47992">
    <property type="entry name" value="PROTEIN PHOSPHATASE"/>
    <property type="match status" value="1"/>
</dbReference>
<dbReference type="Proteomes" id="UP000190102">
    <property type="component" value="Unassembled WGS sequence"/>
</dbReference>
<protein>
    <submittedName>
        <fullName evidence="2">Protein phosphatase</fullName>
    </submittedName>
</protein>
<dbReference type="OrthoDB" id="5496340at2"/>
<feature type="domain" description="PPM-type phosphatase" evidence="1">
    <location>
        <begin position="2"/>
        <end position="252"/>
    </location>
</feature>
<dbReference type="CDD" id="cd00143">
    <property type="entry name" value="PP2Cc"/>
    <property type="match status" value="1"/>
</dbReference>
<dbReference type="STRING" id="115783.SAMN02745119_01780"/>
<dbReference type="SMART" id="SM00332">
    <property type="entry name" value="PP2Cc"/>
    <property type="match status" value="1"/>
</dbReference>
<dbReference type="EMBL" id="FUWR01000008">
    <property type="protein sequence ID" value="SJZ84104.1"/>
    <property type="molecule type" value="Genomic_DNA"/>
</dbReference>
<keyword evidence="3" id="KW-1185">Reference proteome</keyword>
<reference evidence="3" key="1">
    <citation type="submission" date="2017-02" db="EMBL/GenBank/DDBJ databases">
        <authorList>
            <person name="Varghese N."/>
            <person name="Submissions S."/>
        </authorList>
    </citation>
    <scope>NUCLEOTIDE SEQUENCE [LARGE SCALE GENOMIC DNA]</scope>
    <source>
        <strain evidence="3">ATCC BAA-34</strain>
    </source>
</reference>
<name>A0A1T4NXV4_9BACT</name>
<sequence>MYSRYATHAGLVRQNNEDSIKTDDALGIYLLADGIGGHNAGEVASALAVDTVYSILRANITHTAADDYFELMVHALHAAHWEIYTKAQADPSMARMGTTLVVAVVQNNRAYIVNAGDSRCYLLQREYYSQPDPLLGQGYHRFTRLTNDHTVGEQLLANGTPLGDIPQKQFHALTRSLGCGNPPYPDFSVIEISHNDMLLICSDGLTDMLTDAEIETLLADNTVSLDVVAATLINAANAKGGRDNISVVLVSQQA</sequence>
<gene>
    <name evidence="2" type="ORF">SAMN02745119_01780</name>
</gene>
<dbReference type="PROSITE" id="PS51746">
    <property type="entry name" value="PPM_2"/>
    <property type="match status" value="1"/>
</dbReference>
<evidence type="ECO:0000259" key="1">
    <source>
        <dbReference type="PROSITE" id="PS51746"/>
    </source>
</evidence>
<dbReference type="SUPFAM" id="SSF81606">
    <property type="entry name" value="PP2C-like"/>
    <property type="match status" value="1"/>
</dbReference>
<dbReference type="Pfam" id="PF13672">
    <property type="entry name" value="PP2C_2"/>
    <property type="match status" value="1"/>
</dbReference>
<evidence type="ECO:0000313" key="2">
    <source>
        <dbReference type="EMBL" id="SJZ84104.1"/>
    </source>
</evidence>
<dbReference type="GO" id="GO:0004722">
    <property type="term" value="F:protein serine/threonine phosphatase activity"/>
    <property type="evidence" value="ECO:0007669"/>
    <property type="project" value="InterPro"/>
</dbReference>
<dbReference type="InterPro" id="IPR015655">
    <property type="entry name" value="PP2C"/>
</dbReference>
<dbReference type="InterPro" id="IPR036457">
    <property type="entry name" value="PPM-type-like_dom_sf"/>
</dbReference>
<evidence type="ECO:0000313" key="3">
    <source>
        <dbReference type="Proteomes" id="UP000190102"/>
    </source>
</evidence>
<accession>A0A1T4NXV4</accession>
<dbReference type="RefSeq" id="WP_078790079.1">
    <property type="nucleotide sequence ID" value="NZ_FUWR01000008.1"/>
</dbReference>
<dbReference type="SMART" id="SM00331">
    <property type="entry name" value="PP2C_SIG"/>
    <property type="match status" value="1"/>
</dbReference>